<dbReference type="InterPro" id="IPR051055">
    <property type="entry name" value="PIF1_helicase"/>
</dbReference>
<dbReference type="Gene3D" id="3.40.50.300">
    <property type="entry name" value="P-loop containing nucleotide triphosphate hydrolases"/>
    <property type="match status" value="1"/>
</dbReference>
<dbReference type="PANTHER" id="PTHR47642">
    <property type="entry name" value="ATP-DEPENDENT DNA HELICASE"/>
    <property type="match status" value="1"/>
</dbReference>
<accession>A0A6C0IBD8</accession>
<dbReference type="InterPro" id="IPR003593">
    <property type="entry name" value="AAA+_ATPase"/>
</dbReference>
<evidence type="ECO:0000313" key="2">
    <source>
        <dbReference type="EMBL" id="QHT90049.1"/>
    </source>
</evidence>
<dbReference type="Pfam" id="PF05970">
    <property type="entry name" value="PIF1"/>
    <property type="match status" value="1"/>
</dbReference>
<dbReference type="SMART" id="SM00382">
    <property type="entry name" value="AAA"/>
    <property type="match status" value="1"/>
</dbReference>
<dbReference type="GO" id="GO:0003678">
    <property type="term" value="F:DNA helicase activity"/>
    <property type="evidence" value="ECO:0007669"/>
    <property type="project" value="InterPro"/>
</dbReference>
<name>A0A6C0IBD8_9ZZZZ</name>
<dbReference type="EMBL" id="MN740152">
    <property type="protein sequence ID" value="QHT90049.1"/>
    <property type="molecule type" value="Genomic_DNA"/>
</dbReference>
<feature type="domain" description="AAA+ ATPase" evidence="1">
    <location>
        <begin position="31"/>
        <end position="187"/>
    </location>
</feature>
<reference evidence="2" key="1">
    <citation type="journal article" date="2020" name="Nature">
        <title>Giant virus diversity and host interactions through global metagenomics.</title>
        <authorList>
            <person name="Schulz F."/>
            <person name="Roux S."/>
            <person name="Paez-Espino D."/>
            <person name="Jungbluth S."/>
            <person name="Walsh D.A."/>
            <person name="Denef V.J."/>
            <person name="McMahon K.D."/>
            <person name="Konstantinidis K.T."/>
            <person name="Eloe-Fadrosh E.A."/>
            <person name="Kyrpides N.C."/>
            <person name="Woyke T."/>
        </authorList>
    </citation>
    <scope>NUCLEOTIDE SEQUENCE</scope>
    <source>
        <strain evidence="2">GVMAG-M-3300023184-62</strain>
    </source>
</reference>
<dbReference type="GO" id="GO:0006281">
    <property type="term" value="P:DNA repair"/>
    <property type="evidence" value="ECO:0007669"/>
    <property type="project" value="InterPro"/>
</dbReference>
<organism evidence="2">
    <name type="scientific">viral metagenome</name>
    <dbReference type="NCBI Taxonomy" id="1070528"/>
    <lineage>
        <taxon>unclassified sequences</taxon>
        <taxon>metagenomes</taxon>
        <taxon>organismal metagenomes</taxon>
    </lineage>
</organism>
<sequence>MTAAPKLIKWQQKACDVILGDIAKLQNKESASIGTIMVGPPGTGKTFCITEIVNNIRKQYPHLKVHLTATTGAAASRMSDGKTLASWLRLGSDAMKLDKDIHILSAARASNPQTIRETDVLIIDEVSMMSQRQFENLNKLCQDIRENPVDFGGMYIILIGDPMQLPPIPHDAGPGLHRNTTEFVPSLLERYYSGYNYIVADEMMRSKGDVELQRVLLQLISPDKIIRSEAVVTLRNMCYNGEMDMEAVIEFQKQMGPIILTTVKEGPYSVSGYNNAYRDNEDIQEIEILGAEKMHPDEDENLIKLLGGYKGLQREENEIEKRDCWSKDNKVRTNVPFMIRMNHKTPEGTQVYNGQLGNVLSYSSEKQEIKFQLLSTKEVVTIKRIEFKSEWYPQLGFVAYPLIEATAMTIHKAQGATIKSGIVFENRRSWTDPYCAHMLYTVFSRVERIQDIRIPSFIVSDILDHPLIDKKLAMIWKLPYMASYLRPHMI</sequence>
<dbReference type="InterPro" id="IPR027417">
    <property type="entry name" value="P-loop_NTPase"/>
</dbReference>
<dbReference type="GO" id="GO:0000723">
    <property type="term" value="P:telomere maintenance"/>
    <property type="evidence" value="ECO:0007669"/>
    <property type="project" value="InterPro"/>
</dbReference>
<dbReference type="InterPro" id="IPR010285">
    <property type="entry name" value="DNA_helicase_pif1-like_DEAD"/>
</dbReference>
<dbReference type="AlphaFoldDB" id="A0A6C0IBD8"/>
<dbReference type="SUPFAM" id="SSF52540">
    <property type="entry name" value="P-loop containing nucleoside triphosphate hydrolases"/>
    <property type="match status" value="2"/>
</dbReference>
<evidence type="ECO:0000259" key="1">
    <source>
        <dbReference type="SMART" id="SM00382"/>
    </source>
</evidence>
<protein>
    <recommendedName>
        <fullName evidence="1">AAA+ ATPase domain-containing protein</fullName>
    </recommendedName>
</protein>
<proteinExistence type="predicted"/>